<dbReference type="AlphaFoldDB" id="A0A9Q8T8I4"/>
<dbReference type="EMBL" id="CP019481">
    <property type="protein sequence ID" value="UQC90858.1"/>
    <property type="molecule type" value="Genomic_DNA"/>
</dbReference>
<feature type="region of interest" description="Disordered" evidence="1">
    <location>
        <begin position="67"/>
        <end position="88"/>
    </location>
</feature>
<protein>
    <submittedName>
        <fullName evidence="2">Uncharacterized protein</fullName>
    </submittedName>
</protein>
<sequence>MSGQHYSSNPLASPIQHCLLTAFGPADLGVCGIPQRSMMPVCSPLLPLLSTDSIIPGQTRVTAKFLFQNGSSHPPPADHGAGPSNDTETRKWMALRVSVESAYPSLPDLFANFISSPGTDYQPMAEAGGMLLPYEILKDGALRSIAQTSCFGQSVGSIRLLPHPSPPCEAPPTQQRQLNRFGCGKPASNVHLPPMSHQSSNRDIRKEDATLFHSKVAA</sequence>
<accession>A0A9Q8T8I4</accession>
<evidence type="ECO:0000256" key="1">
    <source>
        <dbReference type="SAM" id="MobiDB-lite"/>
    </source>
</evidence>
<evidence type="ECO:0000313" key="3">
    <source>
        <dbReference type="Proteomes" id="UP000830671"/>
    </source>
</evidence>
<evidence type="ECO:0000313" key="2">
    <source>
        <dbReference type="EMBL" id="UQC90858.1"/>
    </source>
</evidence>
<dbReference type="RefSeq" id="XP_049152459.1">
    <property type="nucleotide sequence ID" value="XM_049295312.1"/>
</dbReference>
<gene>
    <name evidence="2" type="ORF">CLUP02_16390</name>
</gene>
<dbReference type="Proteomes" id="UP000830671">
    <property type="component" value="Chromosome 9"/>
</dbReference>
<feature type="region of interest" description="Disordered" evidence="1">
    <location>
        <begin position="181"/>
        <end position="208"/>
    </location>
</feature>
<dbReference type="KEGG" id="clup:CLUP02_16390"/>
<reference evidence="2" key="1">
    <citation type="journal article" date="2021" name="Mol. Plant Microbe Interact.">
        <title>Complete Genome Sequence of the Plant-Pathogenic Fungus Colletotrichum lupini.</title>
        <authorList>
            <person name="Baroncelli R."/>
            <person name="Pensec F."/>
            <person name="Da Lio D."/>
            <person name="Boufleur T."/>
            <person name="Vicente I."/>
            <person name="Sarrocco S."/>
            <person name="Picot A."/>
            <person name="Baraldi E."/>
            <person name="Sukno S."/>
            <person name="Thon M."/>
            <person name="Le Floch G."/>
        </authorList>
    </citation>
    <scope>NUCLEOTIDE SEQUENCE</scope>
    <source>
        <strain evidence="2">IMI 504893</strain>
    </source>
</reference>
<keyword evidence="3" id="KW-1185">Reference proteome</keyword>
<name>A0A9Q8T8I4_9PEZI</name>
<organism evidence="2 3">
    <name type="scientific">Colletotrichum lupini</name>
    <dbReference type="NCBI Taxonomy" id="145971"/>
    <lineage>
        <taxon>Eukaryota</taxon>
        <taxon>Fungi</taxon>
        <taxon>Dikarya</taxon>
        <taxon>Ascomycota</taxon>
        <taxon>Pezizomycotina</taxon>
        <taxon>Sordariomycetes</taxon>
        <taxon>Hypocreomycetidae</taxon>
        <taxon>Glomerellales</taxon>
        <taxon>Glomerellaceae</taxon>
        <taxon>Colletotrichum</taxon>
        <taxon>Colletotrichum acutatum species complex</taxon>
    </lineage>
</organism>
<dbReference type="GeneID" id="73350322"/>
<proteinExistence type="predicted"/>